<comment type="similarity">
    <text evidence="1">Belongs to the cycloisomerase 2 family.</text>
</comment>
<dbReference type="Gene3D" id="2.130.10.10">
    <property type="entry name" value="YVTN repeat-like/Quinoprotein amine dehydrogenase"/>
    <property type="match status" value="1"/>
</dbReference>
<name>A0A179FVG4_METCM</name>
<protein>
    <submittedName>
        <fullName evidence="2">Muconate cycloisomerase I, MLE</fullName>
    </submittedName>
</protein>
<dbReference type="GO" id="GO:0016853">
    <property type="term" value="F:isomerase activity"/>
    <property type="evidence" value="ECO:0007669"/>
    <property type="project" value="UniProtKB-KW"/>
</dbReference>
<dbReference type="InterPro" id="IPR015943">
    <property type="entry name" value="WD40/YVTN_repeat-like_dom_sf"/>
</dbReference>
<dbReference type="InterPro" id="IPR050282">
    <property type="entry name" value="Cycloisomerase_2"/>
</dbReference>
<proteinExistence type="inferred from homology"/>
<evidence type="ECO:0000313" key="2">
    <source>
        <dbReference type="EMBL" id="OAQ69228.1"/>
    </source>
</evidence>
<dbReference type="GO" id="GO:0017057">
    <property type="term" value="F:6-phosphogluconolactonase activity"/>
    <property type="evidence" value="ECO:0007669"/>
    <property type="project" value="TreeGrafter"/>
</dbReference>
<dbReference type="SUPFAM" id="SSF75011">
    <property type="entry name" value="3-carboxy-cis,cis-mucoante lactonizing enzyme"/>
    <property type="match status" value="1"/>
</dbReference>
<evidence type="ECO:0000256" key="1">
    <source>
        <dbReference type="ARBA" id="ARBA00005564"/>
    </source>
</evidence>
<dbReference type="OrthoDB" id="1715191at2759"/>
<reference evidence="2 3" key="1">
    <citation type="journal article" date="2016" name="PLoS Pathog.">
        <title>Biosynthesis of antibiotic leucinostatins in bio-control fungus Purpureocillium lilacinum and their inhibition on phytophthora revealed by genome mining.</title>
        <authorList>
            <person name="Wang G."/>
            <person name="Liu Z."/>
            <person name="Lin R."/>
            <person name="Li E."/>
            <person name="Mao Z."/>
            <person name="Ling J."/>
            <person name="Yang Y."/>
            <person name="Yin W.B."/>
            <person name="Xie B."/>
        </authorList>
    </citation>
    <scope>NUCLEOTIDE SEQUENCE [LARGE SCALE GENOMIC DNA]</scope>
    <source>
        <strain evidence="2">170</strain>
    </source>
</reference>
<dbReference type="Proteomes" id="UP000078397">
    <property type="component" value="Unassembled WGS sequence"/>
</dbReference>
<accession>A0A179FVG4</accession>
<dbReference type="EMBL" id="LSBJ02000003">
    <property type="protein sequence ID" value="OAQ69228.1"/>
    <property type="molecule type" value="Genomic_DNA"/>
</dbReference>
<dbReference type="GeneID" id="28848532"/>
<dbReference type="AlphaFoldDB" id="A0A179FVG4"/>
<dbReference type="PANTHER" id="PTHR30344:SF4">
    <property type="entry name" value="CYCLASE, PUTATIVE (AFU_ORTHOLOGUE AFUA_6G11580)-RELATED"/>
    <property type="match status" value="1"/>
</dbReference>
<dbReference type="RefSeq" id="XP_018146078.1">
    <property type="nucleotide sequence ID" value="XM_018284538.1"/>
</dbReference>
<dbReference type="Pfam" id="PF10282">
    <property type="entry name" value="Lactonase"/>
    <property type="match status" value="1"/>
</dbReference>
<sequence length="415" mass="45494">MHSHSTQEDPEWSTASADCRLDFHVGSFNVPYIFTLQFNPSNNQLSVSSITNATGPHSWLSLSPDQRTLYATAWTEPISTIAAYRSVDSGDALQLLGSKPVRNKPGYVSCSDTHIYCVGGNTGEVFRVDRNGGIGDLVQELDFAIDEEHEKPDTGASRHSVPHGDFGGLRHGAHGCDLSHDEKALFVADIGRNCTWSFSVNKTEKLVLQDQQKHVAPRADDGPRHVWPHPNGKVLYVVQEHSSIVDVFYIQRDRAGVVKSLNHAHGASLLPEGECAAHYWADEVRLSTESNPRYLFASTRGLESHTNGYVCVFGLNQNGTLTQTVAIDIWETPTSGGIANAIEPAPWSTRVSQACPSKHFIAMTDSEACKVFILSFDGKTICMVNSTVLEVPMRNQVGQKMLAQPATAIWVRPKA</sequence>
<gene>
    <name evidence="2" type="ORF">VFPPC_05325</name>
</gene>
<dbReference type="KEGG" id="pchm:VFPPC_05325"/>
<organism evidence="2 3">
    <name type="scientific">Pochonia chlamydosporia 170</name>
    <dbReference type="NCBI Taxonomy" id="1380566"/>
    <lineage>
        <taxon>Eukaryota</taxon>
        <taxon>Fungi</taxon>
        <taxon>Dikarya</taxon>
        <taxon>Ascomycota</taxon>
        <taxon>Pezizomycotina</taxon>
        <taxon>Sordariomycetes</taxon>
        <taxon>Hypocreomycetidae</taxon>
        <taxon>Hypocreales</taxon>
        <taxon>Clavicipitaceae</taxon>
        <taxon>Pochonia</taxon>
    </lineage>
</organism>
<dbReference type="InterPro" id="IPR019405">
    <property type="entry name" value="Lactonase_7-beta_prop"/>
</dbReference>
<keyword evidence="3" id="KW-1185">Reference proteome</keyword>
<comment type="caution">
    <text evidence="2">The sequence shown here is derived from an EMBL/GenBank/DDBJ whole genome shotgun (WGS) entry which is preliminary data.</text>
</comment>
<dbReference type="PANTHER" id="PTHR30344">
    <property type="entry name" value="6-PHOSPHOGLUCONOLACTONASE-RELATED"/>
    <property type="match status" value="1"/>
</dbReference>
<dbReference type="STRING" id="1380566.A0A179FVG4"/>
<evidence type="ECO:0000313" key="3">
    <source>
        <dbReference type="Proteomes" id="UP000078397"/>
    </source>
</evidence>